<dbReference type="PANTHER" id="PTHR35024">
    <property type="entry name" value="HYPOTHETICAL CYTOSOLIC PROTEIN"/>
    <property type="match status" value="1"/>
</dbReference>
<dbReference type="Proteomes" id="UP000312102">
    <property type="component" value="Chromosome"/>
</dbReference>
<evidence type="ECO:0000256" key="1">
    <source>
        <dbReference type="ARBA" id="ARBA00044755"/>
    </source>
</evidence>
<dbReference type="KEGG" id="mrk:FIT61_00225"/>
<protein>
    <submittedName>
        <fullName evidence="2">Polymer-forming cytoskeletal protein</fullName>
    </submittedName>
</protein>
<dbReference type="InterPro" id="IPR007607">
    <property type="entry name" value="BacA/B"/>
</dbReference>
<organism evidence="2 3">
    <name type="scientific">Candidatus Methylopumilus rimovensis</name>
    <dbReference type="NCBI Taxonomy" id="2588535"/>
    <lineage>
        <taxon>Bacteria</taxon>
        <taxon>Pseudomonadati</taxon>
        <taxon>Pseudomonadota</taxon>
        <taxon>Betaproteobacteria</taxon>
        <taxon>Nitrosomonadales</taxon>
        <taxon>Methylophilaceae</taxon>
        <taxon>Candidatus Methylopumilus</taxon>
    </lineage>
</organism>
<dbReference type="EMBL" id="CP040986">
    <property type="protein sequence ID" value="QDD12930.1"/>
    <property type="molecule type" value="Genomic_DNA"/>
</dbReference>
<comment type="similarity">
    <text evidence="1">Belongs to the bactofilin family.</text>
</comment>
<dbReference type="AlphaFoldDB" id="A0AAE6KNR1"/>
<name>A0AAE6KNR1_9PROT</name>
<evidence type="ECO:0000313" key="2">
    <source>
        <dbReference type="EMBL" id="QDD12930.1"/>
    </source>
</evidence>
<sequence>MFFNKKNKARTIDTLIDKDITVRGNVTYSGGIRVDGSIHGNLTELPGTAGTLIMGNKSRIKGNISAHTAIIGGDVNGNIVCAEYLELHGNARIMGDIEYKVIEIHAGAKVYGRLKEVAKDYQSQKKK</sequence>
<evidence type="ECO:0000313" key="3">
    <source>
        <dbReference type="Proteomes" id="UP000312102"/>
    </source>
</evidence>
<gene>
    <name evidence="2" type="ORF">FIT61_00225</name>
</gene>
<dbReference type="Pfam" id="PF04519">
    <property type="entry name" value="Bactofilin"/>
    <property type="match status" value="1"/>
</dbReference>
<accession>A0AAE6KNR1</accession>
<keyword evidence="3" id="KW-1185">Reference proteome</keyword>
<dbReference type="RefSeq" id="WP_139872836.1">
    <property type="nucleotide sequence ID" value="NZ_CP040985.1"/>
</dbReference>
<proteinExistence type="inferred from homology"/>
<reference evidence="2 3" key="1">
    <citation type="journal article" date="2019" name="ISME J.">
        <title>Evolution in action: habitat transition from sediment to the pelagial leads to genome streamlining in Methylophilaceae.</title>
        <authorList>
            <person name="Salcher M."/>
            <person name="Schaefle D."/>
            <person name="Kaspar M."/>
            <person name="Neuenschwander S.M."/>
            <person name="Ghai R."/>
        </authorList>
    </citation>
    <scope>NUCLEOTIDE SEQUENCE [LARGE SCALE GENOMIC DNA]</scope>
    <source>
        <strain evidence="2 3">MMS-RI-1</strain>
    </source>
</reference>
<dbReference type="PANTHER" id="PTHR35024:SF4">
    <property type="entry name" value="POLYMER-FORMING CYTOSKELETAL PROTEIN"/>
    <property type="match status" value="1"/>
</dbReference>